<dbReference type="Gene3D" id="3.40.50.300">
    <property type="entry name" value="P-loop containing nucleotide triphosphate hydrolases"/>
    <property type="match status" value="1"/>
</dbReference>
<evidence type="ECO:0000256" key="7">
    <source>
        <dbReference type="ARBA" id="ARBA00038938"/>
    </source>
</evidence>
<dbReference type="EMBL" id="SDIL01000061">
    <property type="protein sequence ID" value="RXK37762.1"/>
    <property type="molecule type" value="Genomic_DNA"/>
</dbReference>
<dbReference type="FunFam" id="3.40.140.10:FF:000035">
    <property type="entry name" value="dCMP deaminase"/>
    <property type="match status" value="1"/>
</dbReference>
<dbReference type="PROSITE" id="PS00903">
    <property type="entry name" value="CYT_DCMP_DEAMINASES_1"/>
    <property type="match status" value="1"/>
</dbReference>
<dbReference type="CDD" id="cd01286">
    <property type="entry name" value="deoxycytidylate_deaminase"/>
    <property type="match status" value="1"/>
</dbReference>
<protein>
    <recommendedName>
        <fullName evidence="9">Deoxycytidylate deaminase</fullName>
        <ecNumber evidence="7">3.5.4.12</ecNumber>
    </recommendedName>
    <alternativeName>
        <fullName evidence="8">dCMP deaminase</fullName>
    </alternativeName>
</protein>
<keyword evidence="4" id="KW-0545">Nucleotide biosynthesis</keyword>
<name>A0A4Q1BJF9_TREME</name>
<evidence type="ECO:0000256" key="8">
    <source>
        <dbReference type="ARBA" id="ARBA00041763"/>
    </source>
</evidence>
<feature type="domain" description="CMP/dCMP-type deaminase" evidence="10">
    <location>
        <begin position="212"/>
        <end position="350"/>
    </location>
</feature>
<keyword evidence="5" id="KW-0378">Hydrolase</keyword>
<evidence type="ECO:0000313" key="12">
    <source>
        <dbReference type="Proteomes" id="UP000289152"/>
    </source>
</evidence>
<keyword evidence="3" id="KW-0479">Metal-binding</keyword>
<dbReference type="GO" id="GO:0005737">
    <property type="term" value="C:cytoplasm"/>
    <property type="evidence" value="ECO:0007669"/>
    <property type="project" value="TreeGrafter"/>
</dbReference>
<dbReference type="GO" id="GO:0009165">
    <property type="term" value="P:nucleotide biosynthetic process"/>
    <property type="evidence" value="ECO:0007669"/>
    <property type="project" value="UniProtKB-KW"/>
</dbReference>
<dbReference type="EC" id="3.5.4.12" evidence="7"/>
<evidence type="ECO:0000256" key="9">
    <source>
        <dbReference type="ARBA" id="ARBA00071582"/>
    </source>
</evidence>
<dbReference type="GO" id="GO:0004132">
    <property type="term" value="F:dCMP deaminase activity"/>
    <property type="evidence" value="ECO:0007669"/>
    <property type="project" value="UniProtKB-EC"/>
</dbReference>
<comment type="similarity">
    <text evidence="2">Belongs to the cytidine and deoxycytidylate deaminase family.</text>
</comment>
<keyword evidence="12" id="KW-1185">Reference proteome</keyword>
<reference evidence="11 12" key="1">
    <citation type="submission" date="2016-06" db="EMBL/GenBank/DDBJ databases">
        <title>Evolution of pathogenesis and genome organization in the Tremellales.</title>
        <authorList>
            <person name="Cuomo C."/>
            <person name="Litvintseva A."/>
            <person name="Heitman J."/>
            <person name="Chen Y."/>
            <person name="Sun S."/>
            <person name="Springer D."/>
            <person name="Dromer F."/>
            <person name="Young S."/>
            <person name="Zeng Q."/>
            <person name="Chapman S."/>
            <person name="Gujja S."/>
            <person name="Saif S."/>
            <person name="Birren B."/>
        </authorList>
    </citation>
    <scope>NUCLEOTIDE SEQUENCE [LARGE SCALE GENOMIC DNA]</scope>
    <source>
        <strain evidence="11 12">ATCC 28783</strain>
    </source>
</reference>
<dbReference type="SUPFAM" id="SSF52540">
    <property type="entry name" value="P-loop containing nucleoside triphosphate hydrolases"/>
    <property type="match status" value="1"/>
</dbReference>
<dbReference type="GO" id="GO:0008270">
    <property type="term" value="F:zinc ion binding"/>
    <property type="evidence" value="ECO:0007669"/>
    <property type="project" value="InterPro"/>
</dbReference>
<evidence type="ECO:0000256" key="4">
    <source>
        <dbReference type="ARBA" id="ARBA00022727"/>
    </source>
</evidence>
<comment type="caution">
    <text evidence="11">The sequence shown here is derived from an EMBL/GenBank/DDBJ whole genome shotgun (WGS) entry which is preliminary data.</text>
</comment>
<dbReference type="OrthoDB" id="6710946at2759"/>
<dbReference type="InterPro" id="IPR002125">
    <property type="entry name" value="CMP_dCMP_dom"/>
</dbReference>
<dbReference type="AlphaFoldDB" id="A0A4Q1BJF9"/>
<dbReference type="InterPro" id="IPR016193">
    <property type="entry name" value="Cytidine_deaminase-like"/>
</dbReference>
<dbReference type="STRING" id="5217.A0A4Q1BJF9"/>
<comment type="cofactor">
    <cofactor evidence="1">
        <name>Zn(2+)</name>
        <dbReference type="ChEBI" id="CHEBI:29105"/>
    </cofactor>
</comment>
<dbReference type="FunCoup" id="A0A4Q1BJF9">
    <property type="interactions" value="46"/>
</dbReference>
<dbReference type="SUPFAM" id="SSF53927">
    <property type="entry name" value="Cytidine deaminase-like"/>
    <property type="match status" value="1"/>
</dbReference>
<evidence type="ECO:0000256" key="6">
    <source>
        <dbReference type="ARBA" id="ARBA00022833"/>
    </source>
</evidence>
<proteinExistence type="inferred from homology"/>
<dbReference type="InterPro" id="IPR035105">
    <property type="entry name" value="Deoxycytidylate_deaminase_dom"/>
</dbReference>
<evidence type="ECO:0000259" key="10">
    <source>
        <dbReference type="PROSITE" id="PS51747"/>
    </source>
</evidence>
<gene>
    <name evidence="11" type="ORF">M231_05011</name>
</gene>
<keyword evidence="6" id="KW-0862">Zinc</keyword>
<evidence type="ECO:0000313" key="11">
    <source>
        <dbReference type="EMBL" id="RXK37762.1"/>
    </source>
</evidence>
<evidence type="ECO:0000256" key="5">
    <source>
        <dbReference type="ARBA" id="ARBA00022801"/>
    </source>
</evidence>
<dbReference type="Gene3D" id="3.40.140.10">
    <property type="entry name" value="Cytidine Deaminase, domain 2"/>
    <property type="match status" value="1"/>
</dbReference>
<dbReference type="InParanoid" id="A0A4Q1BJF9"/>
<dbReference type="InterPro" id="IPR027417">
    <property type="entry name" value="P-loop_NTPase"/>
</dbReference>
<dbReference type="InterPro" id="IPR015517">
    <property type="entry name" value="dCMP_deaminase-rel"/>
</dbReference>
<accession>A0A4Q1BJF9</accession>
<evidence type="ECO:0000256" key="2">
    <source>
        <dbReference type="ARBA" id="ARBA00006576"/>
    </source>
</evidence>
<dbReference type="Pfam" id="PF00383">
    <property type="entry name" value="dCMP_cyt_deam_1"/>
    <property type="match status" value="1"/>
</dbReference>
<dbReference type="VEuPathDB" id="FungiDB:TREMEDRAFT_30583"/>
<evidence type="ECO:0000256" key="3">
    <source>
        <dbReference type="ARBA" id="ARBA00022723"/>
    </source>
</evidence>
<dbReference type="PANTHER" id="PTHR11086:SF18">
    <property type="entry name" value="DEOXYCYTIDYLATE DEAMINASE"/>
    <property type="match status" value="1"/>
</dbReference>
<sequence>MLIAIIGTPSAGKHTVVDYLVQRHGFKHIGLKVPSEFKGSVLTELDTGVQNLPNLTISSTSLMNTAPIPPVFENINTMLDYTTRNWLEHHVTLDLRTYEEIEPFVKRPWFLLVFVDGPLRIRFERERERGRENLSSSSTLTLDSFIDTHDLLNGPSLPSHLPAKVLSHLQTDFQRVTRLAQVHVYNNFPTVDAFWTYLDQLDLLDQERLRPGWDTYFMTLASLASHRSNCMKRRVGALLVRSKRILSTGYNGTPRGTKNCNQGGCRRCNGSARGGEALDECLCLHAEENALLEAGRDRIGSDAVLYCNTCPCLRCSVKIVQCGVREVVYNQSYSMDEASAMVLQEGGVLLRQWHMPL</sequence>
<evidence type="ECO:0000256" key="1">
    <source>
        <dbReference type="ARBA" id="ARBA00001947"/>
    </source>
</evidence>
<dbReference type="PROSITE" id="PS51747">
    <property type="entry name" value="CYT_DCMP_DEAMINASES_2"/>
    <property type="match status" value="1"/>
</dbReference>
<dbReference type="PANTHER" id="PTHR11086">
    <property type="entry name" value="DEOXYCYTIDYLATE DEAMINASE-RELATED"/>
    <property type="match status" value="1"/>
</dbReference>
<dbReference type="Proteomes" id="UP000289152">
    <property type="component" value="Unassembled WGS sequence"/>
</dbReference>
<dbReference type="InterPro" id="IPR016192">
    <property type="entry name" value="APOBEC/CMP_deaminase_Zn-bd"/>
</dbReference>
<organism evidence="11 12">
    <name type="scientific">Tremella mesenterica</name>
    <name type="common">Jelly fungus</name>
    <dbReference type="NCBI Taxonomy" id="5217"/>
    <lineage>
        <taxon>Eukaryota</taxon>
        <taxon>Fungi</taxon>
        <taxon>Dikarya</taxon>
        <taxon>Basidiomycota</taxon>
        <taxon>Agaricomycotina</taxon>
        <taxon>Tremellomycetes</taxon>
        <taxon>Tremellales</taxon>
        <taxon>Tremellaceae</taxon>
        <taxon>Tremella</taxon>
    </lineage>
</organism>